<dbReference type="NCBIfam" id="TIGR04567">
    <property type="entry name" value="RNAP_delt_lowGC"/>
    <property type="match status" value="1"/>
</dbReference>
<dbReference type="EMBL" id="JBHMAF010000114">
    <property type="protein sequence ID" value="MFB9760207.1"/>
    <property type="molecule type" value="Genomic_DNA"/>
</dbReference>
<dbReference type="GO" id="GO:0003899">
    <property type="term" value="F:DNA-directed RNA polymerase activity"/>
    <property type="evidence" value="ECO:0007669"/>
    <property type="project" value="UniProtKB-EC"/>
</dbReference>
<protein>
    <recommendedName>
        <fullName evidence="6">Probable DNA-directed RNA polymerase subunit delta</fullName>
    </recommendedName>
    <alternativeName>
        <fullName evidence="6">RNAP delta factor</fullName>
    </alternativeName>
</protein>
<comment type="caution">
    <text evidence="9">The sequence shown here is derived from an EMBL/GenBank/DDBJ whole genome shotgun (WGS) entry which is preliminary data.</text>
</comment>
<comment type="similarity">
    <text evidence="1 6">Belongs to the RpoE family.</text>
</comment>
<keyword evidence="3 6" id="KW-0808">Transferase</keyword>
<dbReference type="Proteomes" id="UP001589609">
    <property type="component" value="Unassembled WGS sequence"/>
</dbReference>
<evidence type="ECO:0000256" key="5">
    <source>
        <dbReference type="ARBA" id="ARBA00023163"/>
    </source>
</evidence>
<gene>
    <name evidence="6 9" type="primary">rpoE</name>
    <name evidence="9" type="ORF">ACFFMS_17740</name>
</gene>
<feature type="compositionally biased region" description="Acidic residues" evidence="7">
    <location>
        <begin position="105"/>
        <end position="190"/>
    </location>
</feature>
<dbReference type="GO" id="GO:0000428">
    <property type="term" value="C:DNA-directed RNA polymerase complex"/>
    <property type="evidence" value="ECO:0007669"/>
    <property type="project" value="UniProtKB-KW"/>
</dbReference>
<sequence>MNLEQYSPEELKELSMIELAYAILEGKKQATAFRDIVEEVSETLGLSKEQVTVRLAQFYTDLNVDGRFISLGENRWGLRSWYPYEQIEEEVLPQPKPKKKRKVDEDEFDDFAAEDTDYEDTDDLDDLDEMEEDVDFIDDEEEDVEEFEDEDLLEDDEELDDLEEGEEEELEELEEDFEETEETEEEEEKL</sequence>
<evidence type="ECO:0000259" key="8">
    <source>
        <dbReference type="PROSITE" id="PS51913"/>
    </source>
</evidence>
<keyword evidence="2 6" id="KW-0240">DNA-directed RNA polymerase</keyword>
<feature type="domain" description="HTH HARE-type" evidence="8">
    <location>
        <begin position="14"/>
        <end position="81"/>
    </location>
</feature>
<feature type="region of interest" description="Disordered" evidence="7">
    <location>
        <begin position="92"/>
        <end position="190"/>
    </location>
</feature>
<evidence type="ECO:0000256" key="6">
    <source>
        <dbReference type="HAMAP-Rule" id="MF_00357"/>
    </source>
</evidence>
<evidence type="ECO:0000256" key="2">
    <source>
        <dbReference type="ARBA" id="ARBA00022478"/>
    </source>
</evidence>
<dbReference type="InterPro" id="IPR007759">
    <property type="entry name" value="Asxl_HARE-HTH"/>
</dbReference>
<organism evidence="9 10">
    <name type="scientific">Ectobacillus funiculus</name>
    <dbReference type="NCBI Taxonomy" id="137993"/>
    <lineage>
        <taxon>Bacteria</taxon>
        <taxon>Bacillati</taxon>
        <taxon>Bacillota</taxon>
        <taxon>Bacilli</taxon>
        <taxon>Bacillales</taxon>
        <taxon>Bacillaceae</taxon>
        <taxon>Ectobacillus</taxon>
    </lineage>
</organism>
<keyword evidence="10" id="KW-1185">Reference proteome</keyword>
<dbReference type="InterPro" id="IPR029757">
    <property type="entry name" value="RpoE"/>
</dbReference>
<dbReference type="Pfam" id="PF05066">
    <property type="entry name" value="HARE-HTH"/>
    <property type="match status" value="1"/>
</dbReference>
<dbReference type="PROSITE" id="PS51913">
    <property type="entry name" value="HTH_HARE"/>
    <property type="match status" value="1"/>
</dbReference>
<proteinExistence type="inferred from homology"/>
<dbReference type="Gene3D" id="1.10.10.1250">
    <property type="entry name" value="RNA polymerase, subunit delta, N-terminal domain"/>
    <property type="match status" value="1"/>
</dbReference>
<evidence type="ECO:0000313" key="9">
    <source>
        <dbReference type="EMBL" id="MFB9760207.1"/>
    </source>
</evidence>
<evidence type="ECO:0000313" key="10">
    <source>
        <dbReference type="Proteomes" id="UP001589609"/>
    </source>
</evidence>
<evidence type="ECO:0000256" key="3">
    <source>
        <dbReference type="ARBA" id="ARBA00022679"/>
    </source>
</evidence>
<accession>A0ABV5WIJ0</accession>
<reference evidence="9 10" key="1">
    <citation type="submission" date="2024-09" db="EMBL/GenBank/DDBJ databases">
        <authorList>
            <person name="Sun Q."/>
            <person name="Mori K."/>
        </authorList>
    </citation>
    <scope>NUCLEOTIDE SEQUENCE [LARGE SCALE GENOMIC DNA]</scope>
    <source>
        <strain evidence="9 10">JCM 11201</strain>
    </source>
</reference>
<keyword evidence="4 6" id="KW-0548">Nucleotidyltransferase</keyword>
<evidence type="ECO:0000256" key="4">
    <source>
        <dbReference type="ARBA" id="ARBA00022695"/>
    </source>
</evidence>
<evidence type="ECO:0000256" key="7">
    <source>
        <dbReference type="SAM" id="MobiDB-lite"/>
    </source>
</evidence>
<dbReference type="InterPro" id="IPR038087">
    <property type="entry name" value="RNAP_delta_N_dom_sf"/>
</dbReference>
<keyword evidence="5 6" id="KW-0804">Transcription</keyword>
<name>A0ABV5WIJ0_9BACI</name>
<dbReference type="RefSeq" id="WP_379950536.1">
    <property type="nucleotide sequence ID" value="NZ_JBHMAF010000114.1"/>
</dbReference>
<comment type="function">
    <text evidence="6">Participates in both the initiation and recycling phases of transcription. In the presence of the delta subunit, RNAP displays an increased specificity of transcription, a decreased affinity for nucleic acids, and an increased efficiency of RNA synthesis because of enhanced recycling.</text>
</comment>
<evidence type="ECO:0000256" key="1">
    <source>
        <dbReference type="ARBA" id="ARBA00009828"/>
    </source>
</evidence>
<comment type="subunit">
    <text evidence="6">RNAP is composed of a core of 2 alpha, a beta and a beta' subunits. The core is associated with a delta subunit and one of several sigma factors.</text>
</comment>
<dbReference type="HAMAP" id="MF_00357">
    <property type="entry name" value="RNApol_bact_RpoE"/>
    <property type="match status" value="1"/>
</dbReference>